<dbReference type="GO" id="GO:0006301">
    <property type="term" value="P:DNA damage tolerance"/>
    <property type="evidence" value="ECO:0007669"/>
    <property type="project" value="EnsemblFungi"/>
</dbReference>
<feature type="compositionally biased region" description="Polar residues" evidence="7">
    <location>
        <begin position="448"/>
        <end position="457"/>
    </location>
</feature>
<dbReference type="Pfam" id="PF04098">
    <property type="entry name" value="Rad52_Rad22"/>
    <property type="match status" value="1"/>
</dbReference>
<dbReference type="VEuPathDB" id="FungiDB:GWK60_G07073"/>
<proteinExistence type="inferred from homology"/>
<dbReference type="AlphaFoldDB" id="A0A0W0D695"/>
<evidence type="ECO:0000313" key="8">
    <source>
        <dbReference type="EMBL" id="KTB07127.1"/>
    </source>
</evidence>
<sequence length="505" mass="56239">MVKEEEKDKVHFNHDDIQQKLDKKLGPEYISKRIGFGSSRVAYIEGWRAINLANQIFGYNGWSTEVKNIIVDFLDERQGKFSIGCTAIVRVSLADGTYREDIGYGAVENERRKPAAFERAKKSAVTDALKRCLRGFGNALGNCLYDKEFLSRIDKVKFDPPDFDEGNLFRPSDEISEYSRSNTIDNDNPAVKRQKLNNQNSIPDINKVKYNGSAPAPAITYNNAPKKPVQPEERYAPNGSRGKENAQNKSENEDLLDDSFMFSDDLQDDELISLMNKNSSDPDRRFNNAPKENTGDITFVTARAADSYQSTENVPENLKFDPKYVPHSMKLTIDQNTSKHIPLSVLKEKGVTATSREAIYSRFAAKGKQIPNPIDDSTDSRLAENDKSNENDDTETSHSTEIEKSAISSVNNFTNISGSTESSVTTVPSHNSTSQTTNIEAKVDKADSQVSEKQSQKGIKYAPQVPVVHPNTSAAIPLNQNKPPRREVGRPKINNVGPKKPSPTP</sequence>
<dbReference type="GO" id="GO:0043504">
    <property type="term" value="P:mitochondrial DNA repair"/>
    <property type="evidence" value="ECO:0007669"/>
    <property type="project" value="EnsemblFungi"/>
</dbReference>
<dbReference type="InterPro" id="IPR042525">
    <property type="entry name" value="Rad52_Rad59_Rad22_sf"/>
</dbReference>
<dbReference type="PANTHER" id="PTHR12132">
    <property type="entry name" value="DNA REPAIR AND RECOMBINATION PROTEIN RAD52, RAD59"/>
    <property type="match status" value="1"/>
</dbReference>
<evidence type="ECO:0000256" key="7">
    <source>
        <dbReference type="SAM" id="MobiDB-lite"/>
    </source>
</evidence>
<dbReference type="GO" id="GO:0000722">
    <property type="term" value="P:telomere maintenance via recombination"/>
    <property type="evidence" value="ECO:0007669"/>
    <property type="project" value="EnsemblFungi"/>
</dbReference>
<feature type="compositionally biased region" description="Polar residues" evidence="7">
    <location>
        <begin position="406"/>
        <end position="439"/>
    </location>
</feature>
<dbReference type="GO" id="GO:0005739">
    <property type="term" value="C:mitochondrion"/>
    <property type="evidence" value="ECO:0007669"/>
    <property type="project" value="GOC"/>
</dbReference>
<feature type="compositionally biased region" description="Polar residues" evidence="7">
    <location>
        <begin position="470"/>
        <end position="482"/>
    </location>
</feature>
<evidence type="ECO:0000256" key="2">
    <source>
        <dbReference type="ARBA" id="ARBA00022763"/>
    </source>
</evidence>
<keyword evidence="4" id="KW-0234">DNA repair</keyword>
<organism evidence="8 9">
    <name type="scientific">Candida glabrata</name>
    <name type="common">Yeast</name>
    <name type="synonym">Torulopsis glabrata</name>
    <dbReference type="NCBI Taxonomy" id="5478"/>
    <lineage>
        <taxon>Eukaryota</taxon>
        <taxon>Fungi</taxon>
        <taxon>Dikarya</taxon>
        <taxon>Ascomycota</taxon>
        <taxon>Saccharomycotina</taxon>
        <taxon>Saccharomycetes</taxon>
        <taxon>Saccharomycetales</taxon>
        <taxon>Saccharomycetaceae</taxon>
        <taxon>Nakaseomyces</taxon>
    </lineage>
</organism>
<dbReference type="SUPFAM" id="SSF54768">
    <property type="entry name" value="dsRNA-binding domain-like"/>
    <property type="match status" value="1"/>
</dbReference>
<protein>
    <recommendedName>
        <fullName evidence="6">DNA repair and recombination protein RAD52</fullName>
    </recommendedName>
</protein>
<dbReference type="InterPro" id="IPR004585">
    <property type="entry name" value="DNA_recomb/repair_Rad52"/>
</dbReference>
<comment type="function">
    <text evidence="5">Involved in DNA double-strand break (DSB) repair and recombination. Promotes the annealing of complementary single-stranded DNA and by stimulation of the RAD51 recombinase.</text>
</comment>
<dbReference type="GO" id="GO:0006277">
    <property type="term" value="P:DNA amplification"/>
    <property type="evidence" value="ECO:0007669"/>
    <property type="project" value="EnsemblFungi"/>
</dbReference>
<evidence type="ECO:0000256" key="4">
    <source>
        <dbReference type="ARBA" id="ARBA00023204"/>
    </source>
</evidence>
<dbReference type="GO" id="GO:0000150">
    <property type="term" value="F:DNA strand exchange activity"/>
    <property type="evidence" value="ECO:0007669"/>
    <property type="project" value="EnsemblFungi"/>
</dbReference>
<keyword evidence="3" id="KW-0233">DNA recombination</keyword>
<feature type="compositionally biased region" description="Basic and acidic residues" evidence="7">
    <location>
        <begin position="378"/>
        <end position="404"/>
    </location>
</feature>
<dbReference type="GO" id="GO:0000709">
    <property type="term" value="P:meiotic joint molecule formation"/>
    <property type="evidence" value="ECO:0007669"/>
    <property type="project" value="EnsemblFungi"/>
</dbReference>
<evidence type="ECO:0000313" key="9">
    <source>
        <dbReference type="Proteomes" id="UP000054886"/>
    </source>
</evidence>
<dbReference type="GO" id="GO:0045002">
    <property type="term" value="P:double-strand break repair via single-strand annealing"/>
    <property type="evidence" value="ECO:0007669"/>
    <property type="project" value="EnsemblFungi"/>
</dbReference>
<gene>
    <name evidence="8" type="ORF">AO440_001786</name>
</gene>
<feature type="region of interest" description="Disordered" evidence="7">
    <location>
        <begin position="178"/>
        <end position="251"/>
    </location>
</feature>
<dbReference type="Gene3D" id="3.30.390.80">
    <property type="entry name" value="DNA repair protein Rad52/59/22"/>
    <property type="match status" value="1"/>
</dbReference>
<evidence type="ECO:0000256" key="6">
    <source>
        <dbReference type="ARBA" id="ARBA00041062"/>
    </source>
</evidence>
<evidence type="ECO:0000256" key="1">
    <source>
        <dbReference type="ARBA" id="ARBA00006638"/>
    </source>
</evidence>
<feature type="compositionally biased region" description="Basic and acidic residues" evidence="7">
    <location>
        <begin position="229"/>
        <end position="251"/>
    </location>
</feature>
<evidence type="ECO:0000256" key="3">
    <source>
        <dbReference type="ARBA" id="ARBA00023172"/>
    </source>
</evidence>
<comment type="caution">
    <text evidence="8">The sequence shown here is derived from an EMBL/GenBank/DDBJ whole genome shotgun (WGS) entry which is preliminary data.</text>
</comment>
<dbReference type="GO" id="GO:0000727">
    <property type="term" value="P:double-strand break repair via break-induced replication"/>
    <property type="evidence" value="ECO:0007669"/>
    <property type="project" value="EnsemblFungi"/>
</dbReference>
<dbReference type="PANTHER" id="PTHR12132:SF1">
    <property type="entry name" value="DNA REPAIR PROTEIN RAD52 HOMOLOG"/>
    <property type="match status" value="1"/>
</dbReference>
<dbReference type="EMBL" id="LLZZ01000108">
    <property type="protein sequence ID" value="KTB07127.1"/>
    <property type="molecule type" value="Genomic_DNA"/>
</dbReference>
<keyword evidence="2" id="KW-0227">DNA damage</keyword>
<dbReference type="Proteomes" id="UP000054886">
    <property type="component" value="Unassembled WGS sequence"/>
</dbReference>
<dbReference type="VEuPathDB" id="FungiDB:B1J91_G07381g"/>
<feature type="region of interest" description="Disordered" evidence="7">
    <location>
        <begin position="368"/>
        <end position="505"/>
    </location>
</feature>
<dbReference type="GO" id="GO:0000730">
    <property type="term" value="P:DNA recombinase assembly"/>
    <property type="evidence" value="ECO:0007669"/>
    <property type="project" value="EnsemblFungi"/>
</dbReference>
<dbReference type="InterPro" id="IPR007232">
    <property type="entry name" value="Rad52_Rad59_Rad22"/>
</dbReference>
<dbReference type="FunFam" id="3.30.390.80:FF:000001">
    <property type="entry name" value="DNA repair protein RAD52 homolog"/>
    <property type="match status" value="1"/>
</dbReference>
<dbReference type="GO" id="GO:0000228">
    <property type="term" value="C:nuclear chromosome"/>
    <property type="evidence" value="ECO:0007669"/>
    <property type="project" value="EnsemblFungi"/>
</dbReference>
<evidence type="ECO:0000256" key="5">
    <source>
        <dbReference type="ARBA" id="ARBA00037138"/>
    </source>
</evidence>
<reference evidence="8 9" key="1">
    <citation type="submission" date="2015-10" db="EMBL/GenBank/DDBJ databases">
        <title>Draft genomes sequences of Candida glabrata isolates 1A, 1B, 2A, 2B, 3A and 3B.</title>
        <authorList>
            <person name="Haavelsrud O.E."/>
            <person name="Gaustad P."/>
        </authorList>
    </citation>
    <scope>NUCLEOTIDE SEQUENCE [LARGE SCALE GENOMIC DNA]</scope>
    <source>
        <strain evidence="8">910700640</strain>
    </source>
</reference>
<dbReference type="InterPro" id="IPR041247">
    <property type="entry name" value="Rad52_fam"/>
</dbReference>
<name>A0A0W0D695_CANGB</name>
<comment type="similarity">
    <text evidence="1">Belongs to the RAD52 family.</text>
</comment>
<dbReference type="VEuPathDB" id="FungiDB:CAGL0G07381g"/>
<dbReference type="GO" id="GO:1990814">
    <property type="term" value="F:DNA/DNA annealing activity"/>
    <property type="evidence" value="ECO:0007669"/>
    <property type="project" value="EnsemblFungi"/>
</dbReference>
<dbReference type="VEuPathDB" id="FungiDB:GVI51_G07205"/>
<dbReference type="NCBIfam" id="TIGR00607">
    <property type="entry name" value="rad52"/>
    <property type="match status" value="1"/>
</dbReference>
<accession>A0A0W0D695</accession>